<accession>A0A9Q3CQR5</accession>
<dbReference type="Proteomes" id="UP000765509">
    <property type="component" value="Unassembled WGS sequence"/>
</dbReference>
<dbReference type="AlphaFoldDB" id="A0A9Q3CQR5"/>
<name>A0A9Q3CQR5_9BASI</name>
<reference evidence="2" key="1">
    <citation type="submission" date="2021-03" db="EMBL/GenBank/DDBJ databases">
        <title>Draft genome sequence of rust myrtle Austropuccinia psidii MF-1, a brazilian biotype.</title>
        <authorList>
            <person name="Quecine M.C."/>
            <person name="Pachon D.M.R."/>
            <person name="Bonatelli M.L."/>
            <person name="Correr F.H."/>
            <person name="Franceschini L.M."/>
            <person name="Leite T.F."/>
            <person name="Margarido G.R.A."/>
            <person name="Almeida C.A."/>
            <person name="Ferrarezi J.A."/>
            <person name="Labate C.A."/>
        </authorList>
    </citation>
    <scope>NUCLEOTIDE SEQUENCE</scope>
    <source>
        <strain evidence="2">MF-1</strain>
    </source>
</reference>
<proteinExistence type="predicted"/>
<sequence>MSSLNHPYASTSSPHSLLVYHSYTPAESSIYDFDLSTSSSHSPILTLLHPAHSALNISHHPTTTFPLSSLNALLGPRQISSAPAAPHRSDSASATPSLRVHTPA</sequence>
<evidence type="ECO:0000256" key="1">
    <source>
        <dbReference type="SAM" id="MobiDB-lite"/>
    </source>
</evidence>
<gene>
    <name evidence="2" type="ORF">O181_027837</name>
</gene>
<feature type="region of interest" description="Disordered" evidence="1">
    <location>
        <begin position="78"/>
        <end position="104"/>
    </location>
</feature>
<evidence type="ECO:0000313" key="3">
    <source>
        <dbReference type="Proteomes" id="UP000765509"/>
    </source>
</evidence>
<evidence type="ECO:0000313" key="2">
    <source>
        <dbReference type="EMBL" id="MBW0488122.1"/>
    </source>
</evidence>
<dbReference type="EMBL" id="AVOT02009448">
    <property type="protein sequence ID" value="MBW0488122.1"/>
    <property type="molecule type" value="Genomic_DNA"/>
</dbReference>
<comment type="caution">
    <text evidence="2">The sequence shown here is derived from an EMBL/GenBank/DDBJ whole genome shotgun (WGS) entry which is preliminary data.</text>
</comment>
<organism evidence="2 3">
    <name type="scientific">Austropuccinia psidii MF-1</name>
    <dbReference type="NCBI Taxonomy" id="1389203"/>
    <lineage>
        <taxon>Eukaryota</taxon>
        <taxon>Fungi</taxon>
        <taxon>Dikarya</taxon>
        <taxon>Basidiomycota</taxon>
        <taxon>Pucciniomycotina</taxon>
        <taxon>Pucciniomycetes</taxon>
        <taxon>Pucciniales</taxon>
        <taxon>Sphaerophragmiaceae</taxon>
        <taxon>Austropuccinia</taxon>
    </lineage>
</organism>
<keyword evidence="3" id="KW-1185">Reference proteome</keyword>
<protein>
    <submittedName>
        <fullName evidence="2">Uncharacterized protein</fullName>
    </submittedName>
</protein>